<reference evidence="1 2" key="1">
    <citation type="submission" date="2016-10" db="EMBL/GenBank/DDBJ databases">
        <authorList>
            <person name="de Groot N.N."/>
        </authorList>
    </citation>
    <scope>NUCLEOTIDE SEQUENCE [LARGE SCALE GENOMIC DNA]</scope>
    <source>
        <strain evidence="1 2">DSM 18979</strain>
    </source>
</reference>
<dbReference type="Proteomes" id="UP000199568">
    <property type="component" value="Unassembled WGS sequence"/>
</dbReference>
<dbReference type="STRING" id="426128.SAMN05660297_02476"/>
<dbReference type="EMBL" id="FOHU01000011">
    <property type="protein sequence ID" value="SET46259.1"/>
    <property type="molecule type" value="Genomic_DNA"/>
</dbReference>
<keyword evidence="2" id="KW-1185">Reference proteome</keyword>
<protein>
    <submittedName>
        <fullName evidence="1">Uncharacterized protein</fullName>
    </submittedName>
</protein>
<evidence type="ECO:0000313" key="2">
    <source>
        <dbReference type="Proteomes" id="UP000199568"/>
    </source>
</evidence>
<accession>A0A1I0ENW7</accession>
<dbReference type="RefSeq" id="WP_090444465.1">
    <property type="nucleotide sequence ID" value="NZ_FOHU01000011.1"/>
</dbReference>
<proteinExistence type="predicted"/>
<sequence>MQPLMENYLALYLSITKRYSPDKALQAMGIKRTHGKAKDEKLEGITAYNKETSHKAMEGGH</sequence>
<gene>
    <name evidence="1" type="ORF">SAMN05660297_02476</name>
</gene>
<dbReference type="AlphaFoldDB" id="A0A1I0ENW7"/>
<organism evidence="1 2">
    <name type="scientific">Natronincola peptidivorans</name>
    <dbReference type="NCBI Taxonomy" id="426128"/>
    <lineage>
        <taxon>Bacteria</taxon>
        <taxon>Bacillati</taxon>
        <taxon>Bacillota</taxon>
        <taxon>Clostridia</taxon>
        <taxon>Peptostreptococcales</taxon>
        <taxon>Natronincolaceae</taxon>
        <taxon>Natronincola</taxon>
    </lineage>
</organism>
<evidence type="ECO:0000313" key="1">
    <source>
        <dbReference type="EMBL" id="SET46259.1"/>
    </source>
</evidence>
<dbReference type="OrthoDB" id="1955977at2"/>
<name>A0A1I0ENW7_9FIRM</name>